<organism evidence="2 3">
    <name type="scientific">Boletus edulis BED1</name>
    <dbReference type="NCBI Taxonomy" id="1328754"/>
    <lineage>
        <taxon>Eukaryota</taxon>
        <taxon>Fungi</taxon>
        <taxon>Dikarya</taxon>
        <taxon>Basidiomycota</taxon>
        <taxon>Agaricomycotina</taxon>
        <taxon>Agaricomycetes</taxon>
        <taxon>Agaricomycetidae</taxon>
        <taxon>Boletales</taxon>
        <taxon>Boletineae</taxon>
        <taxon>Boletaceae</taxon>
        <taxon>Boletoideae</taxon>
        <taxon>Boletus</taxon>
    </lineage>
</organism>
<keyword evidence="1" id="KW-0812">Transmembrane</keyword>
<dbReference type="AlphaFoldDB" id="A0AAD4BT72"/>
<reference evidence="2" key="2">
    <citation type="journal article" date="2020" name="Nat. Commun.">
        <title>Large-scale genome sequencing of mycorrhizal fungi provides insights into the early evolution of symbiotic traits.</title>
        <authorList>
            <person name="Miyauchi S."/>
            <person name="Kiss E."/>
            <person name="Kuo A."/>
            <person name="Drula E."/>
            <person name="Kohler A."/>
            <person name="Sanchez-Garcia M."/>
            <person name="Morin E."/>
            <person name="Andreopoulos B."/>
            <person name="Barry K.W."/>
            <person name="Bonito G."/>
            <person name="Buee M."/>
            <person name="Carver A."/>
            <person name="Chen C."/>
            <person name="Cichocki N."/>
            <person name="Clum A."/>
            <person name="Culley D."/>
            <person name="Crous P.W."/>
            <person name="Fauchery L."/>
            <person name="Girlanda M."/>
            <person name="Hayes R.D."/>
            <person name="Keri Z."/>
            <person name="LaButti K."/>
            <person name="Lipzen A."/>
            <person name="Lombard V."/>
            <person name="Magnuson J."/>
            <person name="Maillard F."/>
            <person name="Murat C."/>
            <person name="Nolan M."/>
            <person name="Ohm R.A."/>
            <person name="Pangilinan J."/>
            <person name="Pereira M.F."/>
            <person name="Perotto S."/>
            <person name="Peter M."/>
            <person name="Pfister S."/>
            <person name="Riley R."/>
            <person name="Sitrit Y."/>
            <person name="Stielow J.B."/>
            <person name="Szollosi G."/>
            <person name="Zifcakova L."/>
            <person name="Stursova M."/>
            <person name="Spatafora J.W."/>
            <person name="Tedersoo L."/>
            <person name="Vaario L.M."/>
            <person name="Yamada A."/>
            <person name="Yan M."/>
            <person name="Wang P."/>
            <person name="Xu J."/>
            <person name="Bruns T."/>
            <person name="Baldrian P."/>
            <person name="Vilgalys R."/>
            <person name="Dunand C."/>
            <person name="Henrissat B."/>
            <person name="Grigoriev I.V."/>
            <person name="Hibbett D."/>
            <person name="Nagy L.G."/>
            <person name="Martin F.M."/>
        </authorList>
    </citation>
    <scope>NUCLEOTIDE SEQUENCE</scope>
    <source>
        <strain evidence="2">BED1</strain>
    </source>
</reference>
<feature type="transmembrane region" description="Helical" evidence="1">
    <location>
        <begin position="39"/>
        <end position="59"/>
    </location>
</feature>
<name>A0AAD4BT72_BOLED</name>
<keyword evidence="1" id="KW-1133">Transmembrane helix</keyword>
<accession>A0AAD4BT72</accession>
<proteinExistence type="predicted"/>
<gene>
    <name evidence="2" type="ORF">L210DRAFT_3403684</name>
</gene>
<reference evidence="2" key="1">
    <citation type="submission" date="2019-10" db="EMBL/GenBank/DDBJ databases">
        <authorList>
            <consortium name="DOE Joint Genome Institute"/>
            <person name="Kuo A."/>
            <person name="Miyauchi S."/>
            <person name="Kiss E."/>
            <person name="Drula E."/>
            <person name="Kohler A."/>
            <person name="Sanchez-Garcia M."/>
            <person name="Andreopoulos B."/>
            <person name="Barry K.W."/>
            <person name="Bonito G."/>
            <person name="Buee M."/>
            <person name="Carver A."/>
            <person name="Chen C."/>
            <person name="Cichocki N."/>
            <person name="Clum A."/>
            <person name="Culley D."/>
            <person name="Crous P.W."/>
            <person name="Fauchery L."/>
            <person name="Girlanda M."/>
            <person name="Hayes R."/>
            <person name="Keri Z."/>
            <person name="LaButti K."/>
            <person name="Lipzen A."/>
            <person name="Lombard V."/>
            <person name="Magnuson J."/>
            <person name="Maillard F."/>
            <person name="Morin E."/>
            <person name="Murat C."/>
            <person name="Nolan M."/>
            <person name="Ohm R."/>
            <person name="Pangilinan J."/>
            <person name="Pereira M."/>
            <person name="Perotto S."/>
            <person name="Peter M."/>
            <person name="Riley R."/>
            <person name="Sitrit Y."/>
            <person name="Stielow B."/>
            <person name="Szollosi G."/>
            <person name="Zifcakova L."/>
            <person name="Stursova M."/>
            <person name="Spatafora J.W."/>
            <person name="Tedersoo L."/>
            <person name="Vaario L.-M."/>
            <person name="Yamada A."/>
            <person name="Yan M."/>
            <person name="Wang P."/>
            <person name="Xu J."/>
            <person name="Bruns T."/>
            <person name="Baldrian P."/>
            <person name="Vilgalys R."/>
            <person name="Henrissat B."/>
            <person name="Grigoriev I.V."/>
            <person name="Hibbett D."/>
            <person name="Nagy L.G."/>
            <person name="Martin F.M."/>
        </authorList>
    </citation>
    <scope>NUCLEOTIDE SEQUENCE</scope>
    <source>
        <strain evidence="2">BED1</strain>
    </source>
</reference>
<keyword evidence="3" id="KW-1185">Reference proteome</keyword>
<dbReference type="Proteomes" id="UP001194468">
    <property type="component" value="Unassembled WGS sequence"/>
</dbReference>
<sequence>MLRVYCDASPFGLRFWLPSSCKGFQSPATHLFSQHDKSIFYLEALCVCAAILHVINLVPAGGRLAVFMDNLNSVQMFNSFAALPAFNWMLIAVADAVIERDIDFRVLHVPGTHNIIADLLSRFRNSDALQLEPRLTIHSFQPPQPVRAAWSMERLLVECSINLGLALDTST</sequence>
<evidence type="ECO:0000313" key="2">
    <source>
        <dbReference type="EMBL" id="KAF8438802.1"/>
    </source>
</evidence>
<feature type="transmembrane region" description="Helical" evidence="1">
    <location>
        <begin position="79"/>
        <end position="98"/>
    </location>
</feature>
<evidence type="ECO:0000256" key="1">
    <source>
        <dbReference type="SAM" id="Phobius"/>
    </source>
</evidence>
<dbReference type="EMBL" id="WHUW01000015">
    <property type="protein sequence ID" value="KAF8438802.1"/>
    <property type="molecule type" value="Genomic_DNA"/>
</dbReference>
<keyword evidence="1" id="KW-0472">Membrane</keyword>
<protein>
    <submittedName>
        <fullName evidence="2">Uncharacterized protein</fullName>
    </submittedName>
</protein>
<evidence type="ECO:0000313" key="3">
    <source>
        <dbReference type="Proteomes" id="UP001194468"/>
    </source>
</evidence>
<comment type="caution">
    <text evidence="2">The sequence shown here is derived from an EMBL/GenBank/DDBJ whole genome shotgun (WGS) entry which is preliminary data.</text>
</comment>